<dbReference type="HOGENOM" id="CLU_453219_0_0_12"/>
<reference evidence="1 2" key="1">
    <citation type="journal article" date="2012" name="BMC Genomics">
        <title>Comparative genomics of Brachyspira pilosicoli strains: genome rearrangements, reductions and correlation of genetic compliment with phenotypic diversity.</title>
        <authorList>
            <person name="Mappley L.J."/>
            <person name="Black M.L."/>
            <person name="Abuoun M."/>
            <person name="Darby A.C."/>
            <person name="Woodward M.J."/>
            <person name="Parkhill J."/>
            <person name="Turner A.K."/>
            <person name="Bellgard M.I."/>
            <person name="La T."/>
            <person name="Phillips N.D."/>
            <person name="La Ragione R.M."/>
            <person name="Hampson D.J."/>
        </authorList>
    </citation>
    <scope>NUCLEOTIDE SEQUENCE [LARGE SCALE GENOMIC DNA]</scope>
    <source>
        <strain evidence="1">B2904</strain>
    </source>
</reference>
<name>J9UQD7_BRAPL</name>
<dbReference type="KEGG" id="bpj:B2904_orf1946"/>
<proteinExistence type="predicted"/>
<dbReference type="RefSeq" id="WP_014936417.1">
    <property type="nucleotide sequence ID" value="NC_018607.1"/>
</dbReference>
<sequence length="609" mass="69434">MSLEKLEKPDNYKEVPALQDGETVYAQDHNQIIANIEKIKGGKPNEAPVSNIKELKDILDGILNKKALTASHISFDNEEAKLTYKKYNFPKFKTNIETINLVLTDEERTNEYTAVIEKEGNDYRIKAIISNCHVNKIVRLIIKSVNGQEELELKYNVLSQFFNINNMIYRLAPNECQISNIDSTLVFNISIQSTELLLTIAKAEFPTEIAEGNYNIVLDIKNKQLNKLDTNIYFLLIGSLTPFKLEIVKKDDNQIRFKGHYICKSSLIHPTCYSPILENYFNIIDSNDNLINTDGIISSSGKPKKFGFMRYKNKANTYYLKIVNQDGSELEADEIIMFDLIPDKNAEVEVKEKVIETVQDAIEALNKDIDLDYFEAKPQPEPQEEVSNFEIVSYFLNSPMVDNKVEDCSKLSLVKNADNSYSLKGNIKLYEDTNRSSCMIIKTTNTINTIGGNIKNIIPAIITDNLYVVSLAHENYIYLNMQKINENPVIEESFDNIKLIDTNIVLFNNKVVNEISVSKVSDDFGIVYEDGNYKIKGQLTFSNEETNFTAITNNGISDFFENNEEYSINTNEGTLKAIYHRNNNIMCVLEFQGNAGTTYNIDWVLPKQI</sequence>
<dbReference type="AlphaFoldDB" id="J9UQD7"/>
<dbReference type="EMBL" id="CP003490">
    <property type="protein sequence ID" value="AFR71275.1"/>
    <property type="molecule type" value="Genomic_DNA"/>
</dbReference>
<dbReference type="Proteomes" id="UP000007346">
    <property type="component" value="Chromosome"/>
</dbReference>
<protein>
    <submittedName>
        <fullName evidence="1">Hvp 101 VSH-1 tail protein</fullName>
    </submittedName>
</protein>
<accession>J9UQD7</accession>
<evidence type="ECO:0000313" key="1">
    <source>
        <dbReference type="EMBL" id="AFR71275.1"/>
    </source>
</evidence>
<evidence type="ECO:0000313" key="2">
    <source>
        <dbReference type="Proteomes" id="UP000007346"/>
    </source>
</evidence>
<gene>
    <name evidence="1" type="ORF">B2904_orf1946</name>
</gene>
<dbReference type="PATRIC" id="fig|1133568.3.peg.1946"/>
<organism evidence="1 2">
    <name type="scientific">Brachyspira pilosicoli B2904</name>
    <dbReference type="NCBI Taxonomy" id="1133568"/>
    <lineage>
        <taxon>Bacteria</taxon>
        <taxon>Pseudomonadati</taxon>
        <taxon>Spirochaetota</taxon>
        <taxon>Spirochaetia</taxon>
        <taxon>Brachyspirales</taxon>
        <taxon>Brachyspiraceae</taxon>
        <taxon>Brachyspira</taxon>
    </lineage>
</organism>